<organism evidence="1 2">
    <name type="scientific">Aurantiacibacter zhengii</name>
    <dbReference type="NCBI Taxonomy" id="2307003"/>
    <lineage>
        <taxon>Bacteria</taxon>
        <taxon>Pseudomonadati</taxon>
        <taxon>Pseudomonadota</taxon>
        <taxon>Alphaproteobacteria</taxon>
        <taxon>Sphingomonadales</taxon>
        <taxon>Erythrobacteraceae</taxon>
        <taxon>Aurantiacibacter</taxon>
    </lineage>
</organism>
<keyword evidence="2" id="KW-1185">Reference proteome</keyword>
<comment type="caution">
    <text evidence="1">The sequence shown here is derived from an EMBL/GenBank/DDBJ whole genome shotgun (WGS) entry which is preliminary data.</text>
</comment>
<dbReference type="Proteomes" id="UP000286576">
    <property type="component" value="Unassembled WGS sequence"/>
</dbReference>
<sequence>MDRLMRAIKVDVDGTVTAYDGEEDFWMDEDTVWAEGPYKGEINHAVYYDDEAMFADVQVRATLSGVDYPLPCWIVGIFGEDTADATLSLEKVIADLGPRRYPLLDHPKGASAVA</sequence>
<proteinExistence type="predicted"/>
<name>A0A418NR53_9SPHN</name>
<protein>
    <submittedName>
        <fullName evidence="1">Uncharacterized protein</fullName>
    </submittedName>
</protein>
<gene>
    <name evidence="1" type="ORF">D2V07_12935</name>
</gene>
<evidence type="ECO:0000313" key="2">
    <source>
        <dbReference type="Proteomes" id="UP000286576"/>
    </source>
</evidence>
<dbReference type="AlphaFoldDB" id="A0A418NR53"/>
<dbReference type="EMBL" id="QXFL01000005">
    <property type="protein sequence ID" value="RIV85178.1"/>
    <property type="molecule type" value="Genomic_DNA"/>
</dbReference>
<evidence type="ECO:0000313" key="1">
    <source>
        <dbReference type="EMBL" id="RIV85178.1"/>
    </source>
</evidence>
<reference evidence="1 2" key="1">
    <citation type="submission" date="2018-08" db="EMBL/GenBank/DDBJ databases">
        <title>Erythrobacter zhengii sp.nov., a bacterium isolated from deep-sea sediment.</title>
        <authorList>
            <person name="Fang C."/>
            <person name="Wu Y.-H."/>
            <person name="Sun C."/>
            <person name="Wang H."/>
            <person name="Cheng H."/>
            <person name="Meng F.-X."/>
            <person name="Wang C.-S."/>
            <person name="Xu X.-W."/>
        </authorList>
    </citation>
    <scope>NUCLEOTIDE SEQUENCE [LARGE SCALE GENOMIC DNA]</scope>
    <source>
        <strain evidence="1 2">V18</strain>
    </source>
</reference>
<accession>A0A418NR53</accession>